<dbReference type="SUPFAM" id="SSF48452">
    <property type="entry name" value="TPR-like"/>
    <property type="match status" value="1"/>
</dbReference>
<keyword evidence="3" id="KW-1185">Reference proteome</keyword>
<dbReference type="EMBL" id="JBBUTG010000004">
    <property type="protein sequence ID" value="MEK8030835.1"/>
    <property type="molecule type" value="Genomic_DNA"/>
</dbReference>
<comment type="caution">
    <text evidence="2">The sequence shown here is derived from an EMBL/GenBank/DDBJ whole genome shotgun (WGS) entry which is preliminary data.</text>
</comment>
<protein>
    <submittedName>
        <fullName evidence="2">Tetratricopeptide repeat protein</fullName>
    </submittedName>
</protein>
<dbReference type="InterPro" id="IPR011990">
    <property type="entry name" value="TPR-like_helical_dom_sf"/>
</dbReference>
<dbReference type="Pfam" id="PF14559">
    <property type="entry name" value="TPR_19"/>
    <property type="match status" value="1"/>
</dbReference>
<dbReference type="Proteomes" id="UP001371218">
    <property type="component" value="Unassembled WGS sequence"/>
</dbReference>
<gene>
    <name evidence="2" type="ORF">AACH06_08425</name>
</gene>
<keyword evidence="1" id="KW-0472">Membrane</keyword>
<accession>A0ABU9BLL4</accession>
<proteinExistence type="predicted"/>
<evidence type="ECO:0000313" key="3">
    <source>
        <dbReference type="Proteomes" id="UP001371218"/>
    </source>
</evidence>
<dbReference type="RefSeq" id="WP_341425208.1">
    <property type="nucleotide sequence ID" value="NZ_JBBUTG010000004.1"/>
</dbReference>
<reference evidence="2 3" key="1">
    <citation type="submission" date="2024-04" db="EMBL/GenBank/DDBJ databases">
        <title>Novel species of the genus Ideonella isolated from streams.</title>
        <authorList>
            <person name="Lu H."/>
        </authorList>
    </citation>
    <scope>NUCLEOTIDE SEQUENCE [LARGE SCALE GENOMIC DNA]</scope>
    <source>
        <strain evidence="2 3">DXS29W</strain>
    </source>
</reference>
<evidence type="ECO:0000256" key="1">
    <source>
        <dbReference type="SAM" id="Phobius"/>
    </source>
</evidence>
<organism evidence="2 3">
    <name type="scientific">Ideonella lacteola</name>
    <dbReference type="NCBI Taxonomy" id="2984193"/>
    <lineage>
        <taxon>Bacteria</taxon>
        <taxon>Pseudomonadati</taxon>
        <taxon>Pseudomonadota</taxon>
        <taxon>Betaproteobacteria</taxon>
        <taxon>Burkholderiales</taxon>
        <taxon>Sphaerotilaceae</taxon>
        <taxon>Ideonella</taxon>
    </lineage>
</organism>
<dbReference type="PIRSF" id="PIRSF030959">
    <property type="entry name" value="UCP030959"/>
    <property type="match status" value="1"/>
</dbReference>
<keyword evidence="1" id="KW-0812">Transmembrane</keyword>
<keyword evidence="1" id="KW-1133">Transmembrane helix</keyword>
<dbReference type="InterPro" id="IPR014562">
    <property type="entry name" value="UCP030959_TPR_rpt-cont"/>
</dbReference>
<feature type="transmembrane region" description="Helical" evidence="1">
    <location>
        <begin position="27"/>
        <end position="50"/>
    </location>
</feature>
<dbReference type="Gene3D" id="1.25.40.10">
    <property type="entry name" value="Tetratricopeptide repeat domain"/>
    <property type="match status" value="1"/>
</dbReference>
<evidence type="ECO:0000313" key="2">
    <source>
        <dbReference type="EMBL" id="MEK8030835.1"/>
    </source>
</evidence>
<sequence length="250" mass="27602">MPFVGLGLHFLIAIFFAIHVIRTGQQMYWLIILFSFPVLGSIVYFVAIYLPNSRLERGARQAVAIAAKALDPTRELREARAAFDYTPTAQNQMRLAAALLGAGQAEEAATNYEACLKGPFASDLDIRWGAARAWLASGRHSQAASQLQAIRTQDANFRAEEIALALGRALAGAGRQEEARAEFDSALQRFGSFEARAEYAIWAVTNGDRPLAERLDAEIQQSMARWNRHTRELNHATLQRLRAAFAAGRG</sequence>
<name>A0ABU9BLL4_9BURK</name>